<dbReference type="GO" id="GO:0016020">
    <property type="term" value="C:membrane"/>
    <property type="evidence" value="ECO:0007669"/>
    <property type="project" value="UniProtKB-SubCell"/>
</dbReference>
<gene>
    <name evidence="6" type="ORF">OYC64_001173</name>
</gene>
<protein>
    <recommendedName>
        <fullName evidence="5">Ig-like domain-containing protein</fullName>
    </recommendedName>
</protein>
<dbReference type="Gene3D" id="2.60.40.10">
    <property type="entry name" value="Immunoglobulins"/>
    <property type="match status" value="1"/>
</dbReference>
<proteinExistence type="predicted"/>
<dbReference type="InterPro" id="IPR007110">
    <property type="entry name" value="Ig-like_dom"/>
</dbReference>
<accession>A0ABD2GA40</accession>
<feature type="signal peptide" evidence="4">
    <location>
        <begin position="1"/>
        <end position="24"/>
    </location>
</feature>
<dbReference type="AlphaFoldDB" id="A0ABD2GA40"/>
<keyword evidence="3" id="KW-0393">Immunoglobulin domain</keyword>
<feature type="domain" description="Ig-like" evidence="5">
    <location>
        <begin position="35"/>
        <end position="134"/>
    </location>
</feature>
<evidence type="ECO:0000256" key="1">
    <source>
        <dbReference type="ARBA" id="ARBA00004370"/>
    </source>
</evidence>
<feature type="chain" id="PRO_5044867261" description="Ig-like domain-containing protein" evidence="4">
    <location>
        <begin position="25"/>
        <end position="194"/>
    </location>
</feature>
<dbReference type="PROSITE" id="PS50835">
    <property type="entry name" value="IG_LIKE"/>
    <property type="match status" value="1"/>
</dbReference>
<dbReference type="PANTHER" id="PTHR24100">
    <property type="entry name" value="BUTYROPHILIN"/>
    <property type="match status" value="1"/>
</dbReference>
<evidence type="ECO:0000313" key="7">
    <source>
        <dbReference type="Proteomes" id="UP001619887"/>
    </source>
</evidence>
<keyword evidence="2" id="KW-0472">Membrane</keyword>
<keyword evidence="7" id="KW-1185">Reference proteome</keyword>
<dbReference type="InterPro" id="IPR036179">
    <property type="entry name" value="Ig-like_dom_sf"/>
</dbReference>
<dbReference type="SUPFAM" id="SSF48726">
    <property type="entry name" value="Immunoglobulin"/>
    <property type="match status" value="1"/>
</dbReference>
<keyword evidence="4" id="KW-0732">Signal</keyword>
<comment type="subcellular location">
    <subcellularLocation>
        <location evidence="1">Membrane</location>
    </subcellularLocation>
</comment>
<reference evidence="6 7" key="1">
    <citation type="journal article" date="2022" name="G3 (Bethesda)">
        <title>Evaluating Illumina-, Nanopore-, and PacBio-based genome assembly strategies with the bald notothen, Trematomus borchgrevinki.</title>
        <authorList>
            <person name="Rayamajhi N."/>
            <person name="Cheng C.C."/>
            <person name="Catchen J.M."/>
        </authorList>
    </citation>
    <scope>NUCLEOTIDE SEQUENCE [LARGE SCALE GENOMIC DNA]</scope>
    <source>
        <strain evidence="6">AGRC-2024</strain>
    </source>
</reference>
<comment type="caution">
    <text evidence="6">The sequence shown here is derived from an EMBL/GenBank/DDBJ whole genome shotgun (WGS) entry which is preliminary data.</text>
</comment>
<dbReference type="EMBL" id="JBIYXZ010002080">
    <property type="protein sequence ID" value="KAL3050850.1"/>
    <property type="molecule type" value="Genomic_DNA"/>
</dbReference>
<evidence type="ECO:0000256" key="2">
    <source>
        <dbReference type="ARBA" id="ARBA00023136"/>
    </source>
</evidence>
<dbReference type="PANTHER" id="PTHR24100:SF151">
    <property type="entry name" value="ICOS LIGAND"/>
    <property type="match status" value="1"/>
</dbReference>
<organism evidence="6 7">
    <name type="scientific">Pagothenia borchgrevinki</name>
    <name type="common">Bald rockcod</name>
    <name type="synonym">Trematomus borchgrevinki</name>
    <dbReference type="NCBI Taxonomy" id="8213"/>
    <lineage>
        <taxon>Eukaryota</taxon>
        <taxon>Metazoa</taxon>
        <taxon>Chordata</taxon>
        <taxon>Craniata</taxon>
        <taxon>Vertebrata</taxon>
        <taxon>Euteleostomi</taxon>
        <taxon>Actinopterygii</taxon>
        <taxon>Neopterygii</taxon>
        <taxon>Teleostei</taxon>
        <taxon>Neoteleostei</taxon>
        <taxon>Acanthomorphata</taxon>
        <taxon>Eupercaria</taxon>
        <taxon>Perciformes</taxon>
        <taxon>Notothenioidei</taxon>
        <taxon>Nototheniidae</taxon>
        <taxon>Pagothenia</taxon>
    </lineage>
</organism>
<dbReference type="InterPro" id="IPR050504">
    <property type="entry name" value="IgSF_BTN/MOG"/>
</dbReference>
<dbReference type="Proteomes" id="UP001619887">
    <property type="component" value="Unassembled WGS sequence"/>
</dbReference>
<evidence type="ECO:0000259" key="5">
    <source>
        <dbReference type="PROSITE" id="PS50835"/>
    </source>
</evidence>
<evidence type="ECO:0000256" key="3">
    <source>
        <dbReference type="ARBA" id="ARBA00023319"/>
    </source>
</evidence>
<reference evidence="6 7" key="2">
    <citation type="journal article" date="2024" name="G3 (Bethesda)">
        <title>The genome of the cryopelagic Antarctic bald notothen, Trematomus borchgrevinki.</title>
        <authorList>
            <person name="Rayamajhi N."/>
            <person name="Rivera-Colon A.G."/>
            <person name="Minhas B.F."/>
            <person name="Cheng C.C."/>
            <person name="Catchen J.M."/>
        </authorList>
    </citation>
    <scope>NUCLEOTIDE SEQUENCE [LARGE SCALE GENOMIC DNA]</scope>
    <source>
        <strain evidence="6">AGRC-2024</strain>
    </source>
</reference>
<sequence>MAALTSAQHAGLFMFLWIIGSVAAGETLEENAKPGENVLLQCNSPTHAAVTKLEWKRPELKDEYVFLFKNNKPFDNNQDPRYRGRVQLIDPEMKNGDASVVLKNVNIYDSGTYQCWVITSQTRRRRAADEKLVASVHLIVSERPEKEIKNEHLKNGHSNDEQPGGPRGYIRLVSWFVSLLLCSCCCRCWTCCEI</sequence>
<dbReference type="InterPro" id="IPR013106">
    <property type="entry name" value="Ig_V-set"/>
</dbReference>
<name>A0ABD2GA40_PAGBO</name>
<dbReference type="SMART" id="SM00409">
    <property type="entry name" value="IG"/>
    <property type="match status" value="1"/>
</dbReference>
<evidence type="ECO:0000313" key="6">
    <source>
        <dbReference type="EMBL" id="KAL3050850.1"/>
    </source>
</evidence>
<dbReference type="Pfam" id="PF07686">
    <property type="entry name" value="V-set"/>
    <property type="match status" value="1"/>
</dbReference>
<evidence type="ECO:0000256" key="4">
    <source>
        <dbReference type="SAM" id="SignalP"/>
    </source>
</evidence>
<dbReference type="InterPro" id="IPR013783">
    <property type="entry name" value="Ig-like_fold"/>
</dbReference>
<dbReference type="InterPro" id="IPR003599">
    <property type="entry name" value="Ig_sub"/>
</dbReference>